<dbReference type="EMBL" id="SPAZ01000230">
    <property type="protein sequence ID" value="TQE27186.1"/>
    <property type="molecule type" value="Genomic_DNA"/>
</dbReference>
<sequence length="420" mass="45701">MTSFSPADEEKQRGVRRMKLTAAALLLFVAVVYVLAKSASHAGAGAWAEYVAAAAEAGMVGALADWFAVTALFRHPLGLPIPHTAIIPNKKDQLGVTLGEFVGENFLSEDVVRMRLRAVGIGSRLGVWLAEPQNADRVTAELATALRGALTVLRDSDVQAVVGEAITRRAGSQEIAPGIGKMLEKVVQDGGHTRVVDLICARAQNWLILHDDQVMDAVEGGAPGWTPRFVDRRIGERVYKELLRFVTEMRDSPTHPARGALDRFLTDFATDLQSDTDTRARVERLKGEVLGRGEVQDLIASAWTAVRSMIVAAAEDERSELRLRVRSSLLSLGARMADEPITQAKVDRWLEGAAVHVVTTYRKEITSLITETVASWDPEHTTRKIEANIGRDLQFIRINGTVVGSLAGLLIYTVSRALGG</sequence>
<dbReference type="GO" id="GO:0005886">
    <property type="term" value="C:plasma membrane"/>
    <property type="evidence" value="ECO:0007669"/>
    <property type="project" value="TreeGrafter"/>
</dbReference>
<comment type="caution">
    <text evidence="1">The sequence shown here is derived from an EMBL/GenBank/DDBJ whole genome shotgun (WGS) entry which is preliminary data.</text>
</comment>
<proteinExistence type="predicted"/>
<gene>
    <name evidence="1" type="ORF">Sipo8835_28135</name>
</gene>
<protein>
    <submittedName>
        <fullName evidence="1">DUF445 domain-containing protein</fullName>
    </submittedName>
</protein>
<dbReference type="AlphaFoldDB" id="A0A540PVD7"/>
<dbReference type="InterPro" id="IPR007383">
    <property type="entry name" value="DUF445"/>
</dbReference>
<dbReference type="PANTHER" id="PTHR38442:SF1">
    <property type="entry name" value="INNER MEMBRANE PROTEIN"/>
    <property type="match status" value="1"/>
</dbReference>
<evidence type="ECO:0000313" key="2">
    <source>
        <dbReference type="Proteomes" id="UP000318720"/>
    </source>
</evidence>
<name>A0A540PVD7_9ACTN</name>
<evidence type="ECO:0000313" key="1">
    <source>
        <dbReference type="EMBL" id="TQE27186.1"/>
    </source>
</evidence>
<dbReference type="Proteomes" id="UP000318720">
    <property type="component" value="Unassembled WGS sequence"/>
</dbReference>
<dbReference type="PANTHER" id="PTHR38442">
    <property type="entry name" value="INNER MEMBRANE PROTEIN-RELATED"/>
    <property type="match status" value="1"/>
</dbReference>
<dbReference type="Pfam" id="PF04286">
    <property type="entry name" value="DUF445"/>
    <property type="match status" value="1"/>
</dbReference>
<accession>A0A540PVD7</accession>
<organism evidence="1 2">
    <name type="scientific">Streptomyces ipomoeae</name>
    <dbReference type="NCBI Taxonomy" id="103232"/>
    <lineage>
        <taxon>Bacteria</taxon>
        <taxon>Bacillati</taxon>
        <taxon>Actinomycetota</taxon>
        <taxon>Actinomycetes</taxon>
        <taxon>Kitasatosporales</taxon>
        <taxon>Streptomycetaceae</taxon>
        <taxon>Streptomyces</taxon>
    </lineage>
</organism>
<reference evidence="1 2" key="1">
    <citation type="submission" date="2019-03" db="EMBL/GenBank/DDBJ databases">
        <title>Comparative genomic analyses of the sweetpotato soil rot pathogen, Streptomyces ipomoeae.</title>
        <authorList>
            <person name="Ruschel Soares N."/>
            <person name="Badger J.H."/>
            <person name="Huguet-Tapia J.C."/>
            <person name="Clark C.A."/>
            <person name="Pettis G.S."/>
        </authorList>
    </citation>
    <scope>NUCLEOTIDE SEQUENCE [LARGE SCALE GENOMIC DNA]</scope>
    <source>
        <strain evidence="1 2">88-35</strain>
    </source>
</reference>